<dbReference type="HOGENOM" id="CLU_067323_1_0_9"/>
<proteinExistence type="predicted"/>
<evidence type="ECO:0008006" key="3">
    <source>
        <dbReference type="Google" id="ProtNLM"/>
    </source>
</evidence>
<gene>
    <name evidence="1" type="ordered locus">Awo_c08890</name>
</gene>
<dbReference type="STRING" id="931626.Awo_c08890"/>
<dbReference type="EMBL" id="CP002987">
    <property type="protein sequence ID" value="AFA47680.1"/>
    <property type="molecule type" value="Genomic_DNA"/>
</dbReference>
<name>H6LBT7_ACEWD</name>
<dbReference type="Pfam" id="PF08843">
    <property type="entry name" value="AbiEii"/>
    <property type="match status" value="1"/>
</dbReference>
<dbReference type="AlphaFoldDB" id="H6LBT7"/>
<dbReference type="RefSeq" id="WP_014355283.1">
    <property type="nucleotide sequence ID" value="NC_016894.1"/>
</dbReference>
<dbReference type="KEGG" id="awo:Awo_c08890"/>
<protein>
    <recommendedName>
        <fullName evidence="3">Abortive infection protein AbiGII</fullName>
    </recommendedName>
</protein>
<reference evidence="1 2" key="2">
    <citation type="journal article" date="2012" name="PLoS ONE">
        <title>An ancient pathway combining carbon dioxide fixation with the generation and utilization of a sodium ion gradient for ATP synthesis.</title>
        <authorList>
            <person name="Poehlein A."/>
            <person name="Schmidt S."/>
            <person name="Kaster A.K."/>
            <person name="Goenrich M."/>
            <person name="Vollmers J."/>
            <person name="Thurmer A."/>
            <person name="Bertsch J."/>
            <person name="Schuchmann K."/>
            <person name="Voigt B."/>
            <person name="Hecker M."/>
            <person name="Daniel R."/>
            <person name="Thauer R.K."/>
            <person name="Gottschalk G."/>
            <person name="Muller V."/>
        </authorList>
    </citation>
    <scope>NUCLEOTIDE SEQUENCE [LARGE SCALE GENOMIC DNA]</scope>
    <source>
        <strain evidence="2">ATCC 29683 / DSM 1030 / JCM 2381 / KCTC 1655 / WB1</strain>
    </source>
</reference>
<accession>H6LBT7</accession>
<keyword evidence="2" id="KW-1185">Reference proteome</keyword>
<evidence type="ECO:0000313" key="2">
    <source>
        <dbReference type="Proteomes" id="UP000007177"/>
    </source>
</evidence>
<organism evidence="1 2">
    <name type="scientific">Acetobacterium woodii (strain ATCC 29683 / DSM 1030 / JCM 2381 / KCTC 1655 / WB1)</name>
    <dbReference type="NCBI Taxonomy" id="931626"/>
    <lineage>
        <taxon>Bacteria</taxon>
        <taxon>Bacillati</taxon>
        <taxon>Bacillota</taxon>
        <taxon>Clostridia</taxon>
        <taxon>Eubacteriales</taxon>
        <taxon>Eubacteriaceae</taxon>
        <taxon>Acetobacterium</taxon>
    </lineage>
</organism>
<sequence>MKTATQIKDKIKNLAKEKQIDPLILSKNYMMERFLERIALSRFRDYFILKGGFLVASVVGIESRSTVDIDTTLKNYPLNSEVLEEIIPEILAIDCDDHISMVLKKLETIREEGDYTGIRVYIETTIDRMRIPIKVDITTGDQITPKEIIYAYPLMFEERSISIWAYNLETVLAEKYHGILSFGTFNTRMRDYYDIHILLHGTMHRIDPAILAKAIYQTAKQRQGEHLLARQNVTIKEIFESAEMKALWQAYQTKNPYANEFAWEDVCESVEKVMLIGSGRDTKYQISQD</sequence>
<dbReference type="Proteomes" id="UP000007177">
    <property type="component" value="Chromosome"/>
</dbReference>
<dbReference type="eggNOG" id="COG2253">
    <property type="taxonomic scope" value="Bacteria"/>
</dbReference>
<evidence type="ECO:0000313" key="1">
    <source>
        <dbReference type="EMBL" id="AFA47680.1"/>
    </source>
</evidence>
<dbReference type="InterPro" id="IPR014942">
    <property type="entry name" value="AbiEii"/>
</dbReference>
<reference evidence="2" key="1">
    <citation type="submission" date="2011-07" db="EMBL/GenBank/DDBJ databases">
        <title>Complete genome sequence of Acetobacterium woodii.</title>
        <authorList>
            <person name="Poehlein A."/>
            <person name="Schmidt S."/>
            <person name="Kaster A.-K."/>
            <person name="Goenrich M."/>
            <person name="Vollmers J."/>
            <person name="Thuermer A."/>
            <person name="Gottschalk G."/>
            <person name="Thauer R.K."/>
            <person name="Daniel R."/>
            <person name="Mueller V."/>
        </authorList>
    </citation>
    <scope>NUCLEOTIDE SEQUENCE [LARGE SCALE GENOMIC DNA]</scope>
    <source>
        <strain evidence="2">ATCC 29683 / DSM 1030 / JCM 2381 / KCTC 1655 / WB1</strain>
    </source>
</reference>